<gene>
    <name evidence="1" type="ORF">NECAME_07599</name>
</gene>
<accession>W2TPS2</accession>
<evidence type="ECO:0000313" key="2">
    <source>
        <dbReference type="Proteomes" id="UP000053676"/>
    </source>
</evidence>
<proteinExistence type="predicted"/>
<reference evidence="2" key="1">
    <citation type="journal article" date="2014" name="Nat. Genet.">
        <title>Genome of the human hookworm Necator americanus.</title>
        <authorList>
            <person name="Tang Y.T."/>
            <person name="Gao X."/>
            <person name="Rosa B.A."/>
            <person name="Abubucker S."/>
            <person name="Hallsworth-Pepin K."/>
            <person name="Martin J."/>
            <person name="Tyagi R."/>
            <person name="Heizer E."/>
            <person name="Zhang X."/>
            <person name="Bhonagiri-Palsikar V."/>
            <person name="Minx P."/>
            <person name="Warren W.C."/>
            <person name="Wang Q."/>
            <person name="Zhan B."/>
            <person name="Hotez P.J."/>
            <person name="Sternberg P.W."/>
            <person name="Dougall A."/>
            <person name="Gaze S.T."/>
            <person name="Mulvenna J."/>
            <person name="Sotillo J."/>
            <person name="Ranganathan S."/>
            <person name="Rabelo E.M."/>
            <person name="Wilson R.K."/>
            <person name="Felgner P.L."/>
            <person name="Bethony J."/>
            <person name="Hawdon J.M."/>
            <person name="Gasser R.B."/>
            <person name="Loukas A."/>
            <person name="Mitreva M."/>
        </authorList>
    </citation>
    <scope>NUCLEOTIDE SEQUENCE [LARGE SCALE GENOMIC DNA]</scope>
</reference>
<protein>
    <submittedName>
        <fullName evidence="1">Uncharacterized protein</fullName>
    </submittedName>
</protein>
<evidence type="ECO:0000313" key="1">
    <source>
        <dbReference type="EMBL" id="ETN83007.1"/>
    </source>
</evidence>
<dbReference type="Proteomes" id="UP000053676">
    <property type="component" value="Unassembled WGS sequence"/>
</dbReference>
<dbReference type="KEGG" id="nai:NECAME_07599"/>
<name>W2TPS2_NECAM</name>
<dbReference type="EMBL" id="KI658314">
    <property type="protein sequence ID" value="ETN83007.1"/>
    <property type="molecule type" value="Genomic_DNA"/>
</dbReference>
<organism evidence="1 2">
    <name type="scientific">Necator americanus</name>
    <name type="common">Human hookworm</name>
    <dbReference type="NCBI Taxonomy" id="51031"/>
    <lineage>
        <taxon>Eukaryota</taxon>
        <taxon>Metazoa</taxon>
        <taxon>Ecdysozoa</taxon>
        <taxon>Nematoda</taxon>
        <taxon>Chromadorea</taxon>
        <taxon>Rhabditida</taxon>
        <taxon>Rhabditina</taxon>
        <taxon>Rhabditomorpha</taxon>
        <taxon>Strongyloidea</taxon>
        <taxon>Ancylostomatidae</taxon>
        <taxon>Bunostominae</taxon>
        <taxon>Necator</taxon>
    </lineage>
</organism>
<sequence length="176" mass="20096">MYGLRRFVRAELATLSAGVPLLRSRDEQFQAKTEYIASASQHGEEFNVAAAQCMWEPLTELFHYCKRSQPLAHGGQRTAKTGSKIPHTFIWMLLRQILQFVERYCSRSTRARPVFEILVSELEALELGAHRPLRRGFSAEYFTLVSMGFSSGVARFELVKEYVSNMGGVLGHYRMK</sequence>
<dbReference type="AlphaFoldDB" id="W2TPS2"/>
<keyword evidence="2" id="KW-1185">Reference proteome</keyword>
<dbReference type="OrthoDB" id="10492913at2759"/>